<accession>A0A9J6G9K5</accession>
<proteinExistence type="predicted"/>
<feature type="compositionally biased region" description="Pro residues" evidence="1">
    <location>
        <begin position="133"/>
        <end position="143"/>
    </location>
</feature>
<dbReference type="AlphaFoldDB" id="A0A9J6G9K5"/>
<evidence type="ECO:0000256" key="1">
    <source>
        <dbReference type="SAM" id="MobiDB-lite"/>
    </source>
</evidence>
<feature type="compositionally biased region" description="Low complexity" evidence="1">
    <location>
        <begin position="144"/>
        <end position="163"/>
    </location>
</feature>
<evidence type="ECO:0000313" key="3">
    <source>
        <dbReference type="Proteomes" id="UP000821853"/>
    </source>
</evidence>
<dbReference type="Proteomes" id="UP000821853">
    <property type="component" value="Chromosome 3"/>
</dbReference>
<name>A0A9J6G9K5_HAELO</name>
<feature type="region of interest" description="Disordered" evidence="1">
    <location>
        <begin position="48"/>
        <end position="170"/>
    </location>
</feature>
<dbReference type="EMBL" id="JABSTR010000005">
    <property type="protein sequence ID" value="KAH9371867.1"/>
    <property type="molecule type" value="Genomic_DNA"/>
</dbReference>
<sequence length="193" mass="21235">MRKTGTNCYHPCAHHEFSSVGAAGDNDSIDPLTDAVVDVLGKDSPILEGIAGTRDMDHESPEDDEAGPSEATELYYFEVLEGEEEQEQEEEVEAEQEQAEGEEAAQASGARSGWTFPPEAIHEEHPAWEESGSPPPAASPPSPGATAARRGWSTTTRTANAARAKNEEQVRLMREEHEWKRELHEMKKAQLKK</sequence>
<reference evidence="2 3" key="1">
    <citation type="journal article" date="2020" name="Cell">
        <title>Large-Scale Comparative Analyses of Tick Genomes Elucidate Their Genetic Diversity and Vector Capacities.</title>
        <authorList>
            <consortium name="Tick Genome and Microbiome Consortium (TIGMIC)"/>
            <person name="Jia N."/>
            <person name="Wang J."/>
            <person name="Shi W."/>
            <person name="Du L."/>
            <person name="Sun Y."/>
            <person name="Zhan W."/>
            <person name="Jiang J.F."/>
            <person name="Wang Q."/>
            <person name="Zhang B."/>
            <person name="Ji P."/>
            <person name="Bell-Sakyi L."/>
            <person name="Cui X.M."/>
            <person name="Yuan T.T."/>
            <person name="Jiang B.G."/>
            <person name="Yang W.F."/>
            <person name="Lam T.T."/>
            <person name="Chang Q.C."/>
            <person name="Ding S.J."/>
            <person name="Wang X.J."/>
            <person name="Zhu J.G."/>
            <person name="Ruan X.D."/>
            <person name="Zhao L."/>
            <person name="Wei J.T."/>
            <person name="Ye R.Z."/>
            <person name="Que T.C."/>
            <person name="Du C.H."/>
            <person name="Zhou Y.H."/>
            <person name="Cheng J.X."/>
            <person name="Dai P.F."/>
            <person name="Guo W.B."/>
            <person name="Han X.H."/>
            <person name="Huang E.J."/>
            <person name="Li L.F."/>
            <person name="Wei W."/>
            <person name="Gao Y.C."/>
            <person name="Liu J.Z."/>
            <person name="Shao H.Z."/>
            <person name="Wang X."/>
            <person name="Wang C.C."/>
            <person name="Yang T.C."/>
            <person name="Huo Q.B."/>
            <person name="Li W."/>
            <person name="Chen H.Y."/>
            <person name="Chen S.E."/>
            <person name="Zhou L.G."/>
            <person name="Ni X.B."/>
            <person name="Tian J.H."/>
            <person name="Sheng Y."/>
            <person name="Liu T."/>
            <person name="Pan Y.S."/>
            <person name="Xia L.Y."/>
            <person name="Li J."/>
            <person name="Zhao F."/>
            <person name="Cao W.C."/>
        </authorList>
    </citation>
    <scope>NUCLEOTIDE SEQUENCE [LARGE SCALE GENOMIC DNA]</scope>
    <source>
        <strain evidence="2">HaeL-2018</strain>
    </source>
</reference>
<comment type="caution">
    <text evidence="2">The sequence shown here is derived from an EMBL/GenBank/DDBJ whole genome shotgun (WGS) entry which is preliminary data.</text>
</comment>
<keyword evidence="3" id="KW-1185">Reference proteome</keyword>
<feature type="compositionally biased region" description="Acidic residues" evidence="1">
    <location>
        <begin position="80"/>
        <end position="103"/>
    </location>
</feature>
<organism evidence="2 3">
    <name type="scientific">Haemaphysalis longicornis</name>
    <name type="common">Bush tick</name>
    <dbReference type="NCBI Taxonomy" id="44386"/>
    <lineage>
        <taxon>Eukaryota</taxon>
        <taxon>Metazoa</taxon>
        <taxon>Ecdysozoa</taxon>
        <taxon>Arthropoda</taxon>
        <taxon>Chelicerata</taxon>
        <taxon>Arachnida</taxon>
        <taxon>Acari</taxon>
        <taxon>Parasitiformes</taxon>
        <taxon>Ixodida</taxon>
        <taxon>Ixodoidea</taxon>
        <taxon>Ixodidae</taxon>
        <taxon>Haemaphysalinae</taxon>
        <taxon>Haemaphysalis</taxon>
    </lineage>
</organism>
<dbReference type="VEuPathDB" id="VectorBase:HLOH_062170"/>
<protein>
    <submittedName>
        <fullName evidence="2">Uncharacterized protein</fullName>
    </submittedName>
</protein>
<gene>
    <name evidence="2" type="ORF">HPB48_005898</name>
</gene>
<evidence type="ECO:0000313" key="2">
    <source>
        <dbReference type="EMBL" id="KAH9371867.1"/>
    </source>
</evidence>